<proteinExistence type="predicted"/>
<evidence type="ECO:0000313" key="2">
    <source>
        <dbReference type="EMBL" id="GAG85502.1"/>
    </source>
</evidence>
<accession>X1BWL0</accession>
<name>X1BWL0_9ZZZZ</name>
<feature type="region of interest" description="Disordered" evidence="1">
    <location>
        <begin position="60"/>
        <end position="90"/>
    </location>
</feature>
<organism evidence="2">
    <name type="scientific">marine sediment metagenome</name>
    <dbReference type="NCBI Taxonomy" id="412755"/>
    <lineage>
        <taxon>unclassified sequences</taxon>
        <taxon>metagenomes</taxon>
        <taxon>ecological metagenomes</taxon>
    </lineage>
</organism>
<evidence type="ECO:0000256" key="1">
    <source>
        <dbReference type="SAM" id="MobiDB-lite"/>
    </source>
</evidence>
<gene>
    <name evidence="2" type="ORF">S01H4_30110</name>
</gene>
<protein>
    <submittedName>
        <fullName evidence="2">Uncharacterized protein</fullName>
    </submittedName>
</protein>
<dbReference type="EMBL" id="BART01015516">
    <property type="protein sequence ID" value="GAG85502.1"/>
    <property type="molecule type" value="Genomic_DNA"/>
</dbReference>
<sequence>MVFSLDDSIPQWYVRPQHASDYIRELGKALSLASQALMGLADSIEQASEFRLPAKELAMPNKPKGLSYREDAPQPSKAKHVANGLRHTQR</sequence>
<comment type="caution">
    <text evidence="2">The sequence shown here is derived from an EMBL/GenBank/DDBJ whole genome shotgun (WGS) entry which is preliminary data.</text>
</comment>
<reference evidence="2" key="1">
    <citation type="journal article" date="2014" name="Front. Microbiol.">
        <title>High frequency of phylogenetically diverse reductive dehalogenase-homologous genes in deep subseafloor sedimentary metagenomes.</title>
        <authorList>
            <person name="Kawai M."/>
            <person name="Futagami T."/>
            <person name="Toyoda A."/>
            <person name="Takaki Y."/>
            <person name="Nishi S."/>
            <person name="Hori S."/>
            <person name="Arai W."/>
            <person name="Tsubouchi T."/>
            <person name="Morono Y."/>
            <person name="Uchiyama I."/>
            <person name="Ito T."/>
            <person name="Fujiyama A."/>
            <person name="Inagaki F."/>
            <person name="Takami H."/>
        </authorList>
    </citation>
    <scope>NUCLEOTIDE SEQUENCE</scope>
    <source>
        <strain evidence="2">Expedition CK06-06</strain>
    </source>
</reference>
<dbReference type="AlphaFoldDB" id="X1BWL0"/>